<sequence>MRVFLLLLVHSALLYMILLAENPRFAATETFSWLKTRPSVKKGRESSFVLHIYTVRGKYMLNFSFLGAAVLEKGAIRVSEPLPLKIVTVYLLHNRKGWVGSWLSFFFLEKGPMCV</sequence>
<feature type="chain" id="PRO_5034302737" evidence="1">
    <location>
        <begin position="21"/>
        <end position="115"/>
    </location>
</feature>
<protein>
    <submittedName>
        <fullName evidence="2">Uncharacterized protein</fullName>
    </submittedName>
</protein>
<dbReference type="AlphaFoldDB" id="A0A8D8QKN5"/>
<evidence type="ECO:0000313" key="2">
    <source>
        <dbReference type="EMBL" id="CAG6633729.1"/>
    </source>
</evidence>
<evidence type="ECO:0000256" key="1">
    <source>
        <dbReference type="SAM" id="SignalP"/>
    </source>
</evidence>
<reference evidence="2" key="1">
    <citation type="submission" date="2021-05" db="EMBL/GenBank/DDBJ databases">
        <authorList>
            <person name="Alioto T."/>
            <person name="Alioto T."/>
            <person name="Gomez Garrido J."/>
        </authorList>
    </citation>
    <scope>NUCLEOTIDE SEQUENCE</scope>
</reference>
<proteinExistence type="predicted"/>
<accession>A0A8D8QKN5</accession>
<keyword evidence="1" id="KW-0732">Signal</keyword>
<organism evidence="2">
    <name type="scientific">Cacopsylla melanoneura</name>
    <dbReference type="NCBI Taxonomy" id="428564"/>
    <lineage>
        <taxon>Eukaryota</taxon>
        <taxon>Metazoa</taxon>
        <taxon>Ecdysozoa</taxon>
        <taxon>Arthropoda</taxon>
        <taxon>Hexapoda</taxon>
        <taxon>Insecta</taxon>
        <taxon>Pterygota</taxon>
        <taxon>Neoptera</taxon>
        <taxon>Paraneoptera</taxon>
        <taxon>Hemiptera</taxon>
        <taxon>Sternorrhyncha</taxon>
        <taxon>Psylloidea</taxon>
        <taxon>Psyllidae</taxon>
        <taxon>Psyllinae</taxon>
        <taxon>Cacopsylla</taxon>
    </lineage>
</organism>
<feature type="signal peptide" evidence="1">
    <location>
        <begin position="1"/>
        <end position="20"/>
    </location>
</feature>
<dbReference type="EMBL" id="HBUF01083581">
    <property type="protein sequence ID" value="CAG6633729.1"/>
    <property type="molecule type" value="Transcribed_RNA"/>
</dbReference>
<name>A0A8D8QKN5_9HEMI</name>